<organism evidence="2 3">
    <name type="scientific">Sphaerotilus hippei</name>
    <dbReference type="NCBI Taxonomy" id="744406"/>
    <lineage>
        <taxon>Bacteria</taxon>
        <taxon>Pseudomonadati</taxon>
        <taxon>Pseudomonadota</taxon>
        <taxon>Betaproteobacteria</taxon>
        <taxon>Burkholderiales</taxon>
        <taxon>Sphaerotilaceae</taxon>
        <taxon>Sphaerotilus</taxon>
    </lineage>
</organism>
<keyword evidence="1" id="KW-0175">Coiled coil</keyword>
<sequence length="236" mass="26281">MRWKLLRRRFSVSAPRVTVRSRLPWPLRWLSLALVFGFSAAVALWAFEFGKEIAGVDRNAVKELARVTEELEQMRQVHERALTVSNSADSLLRAGRVAQESLAARVKALEAENLALMRDVAFLEKVAPGGGGSRLVSVRGLQAQLEASGRVHFQALLMQQQGRSTEFTGRAEIVLTGTLDGKNWSQPDRQATQIKLKPYQRLEGAIDFPPKAVLKQLDVKILDQNGKTVVTESVRL</sequence>
<keyword evidence="3" id="KW-1185">Reference proteome</keyword>
<name>A0A318H1U1_9BURK</name>
<dbReference type="Proteomes" id="UP000247811">
    <property type="component" value="Unassembled WGS sequence"/>
</dbReference>
<gene>
    <name evidence="2" type="ORF">C7444_105184</name>
</gene>
<dbReference type="OrthoDB" id="8585321at2"/>
<dbReference type="RefSeq" id="WP_110400229.1">
    <property type="nucleotide sequence ID" value="NZ_QJJS01000005.1"/>
</dbReference>
<dbReference type="EMBL" id="QJJS01000005">
    <property type="protein sequence ID" value="PXW97084.1"/>
    <property type="molecule type" value="Genomic_DNA"/>
</dbReference>
<dbReference type="InterPro" id="IPR046703">
    <property type="entry name" value="DUF6776"/>
</dbReference>
<evidence type="ECO:0000256" key="1">
    <source>
        <dbReference type="SAM" id="Coils"/>
    </source>
</evidence>
<evidence type="ECO:0000313" key="2">
    <source>
        <dbReference type="EMBL" id="PXW97084.1"/>
    </source>
</evidence>
<accession>A0A318H1U1</accession>
<proteinExistence type="predicted"/>
<comment type="caution">
    <text evidence="2">The sequence shown here is derived from an EMBL/GenBank/DDBJ whole genome shotgun (WGS) entry which is preliminary data.</text>
</comment>
<protein>
    <submittedName>
        <fullName evidence="2">Uncharacterized protein</fullName>
    </submittedName>
</protein>
<evidence type="ECO:0000313" key="3">
    <source>
        <dbReference type="Proteomes" id="UP000247811"/>
    </source>
</evidence>
<dbReference type="Pfam" id="PF20567">
    <property type="entry name" value="DUF6776"/>
    <property type="match status" value="1"/>
</dbReference>
<feature type="coiled-coil region" evidence="1">
    <location>
        <begin position="61"/>
        <end position="126"/>
    </location>
</feature>
<reference evidence="2 3" key="1">
    <citation type="submission" date="2018-05" db="EMBL/GenBank/DDBJ databases">
        <title>Genomic Encyclopedia of Type Strains, Phase IV (KMG-IV): sequencing the most valuable type-strain genomes for metagenomic binning, comparative biology and taxonomic classification.</title>
        <authorList>
            <person name="Goeker M."/>
        </authorList>
    </citation>
    <scope>NUCLEOTIDE SEQUENCE [LARGE SCALE GENOMIC DNA]</scope>
    <source>
        <strain evidence="2 3">DSM 566</strain>
    </source>
</reference>
<dbReference type="AlphaFoldDB" id="A0A318H1U1"/>